<dbReference type="Pfam" id="PF03205">
    <property type="entry name" value="MobB"/>
    <property type="match status" value="1"/>
</dbReference>
<dbReference type="Proteomes" id="UP000031546">
    <property type="component" value="Unassembled WGS sequence"/>
</dbReference>
<dbReference type="GO" id="GO:0005525">
    <property type="term" value="F:GTP binding"/>
    <property type="evidence" value="ECO:0007669"/>
    <property type="project" value="InterPro"/>
</dbReference>
<dbReference type="InterPro" id="IPR052539">
    <property type="entry name" value="MGD_biosynthesis_adapter"/>
</dbReference>
<dbReference type="InterPro" id="IPR027417">
    <property type="entry name" value="P-loop_NTPase"/>
</dbReference>
<dbReference type="SUPFAM" id="SSF52540">
    <property type="entry name" value="P-loop containing nucleoside triphosphate hydrolases"/>
    <property type="match status" value="1"/>
</dbReference>
<dbReference type="Gene3D" id="3.40.50.300">
    <property type="entry name" value="P-loop containing nucleotide triphosphate hydrolases"/>
    <property type="match status" value="1"/>
</dbReference>
<dbReference type="GeneID" id="77844548"/>
<evidence type="ECO:0000259" key="1">
    <source>
        <dbReference type="Pfam" id="PF03205"/>
    </source>
</evidence>
<reference evidence="2 4" key="1">
    <citation type="submission" date="2015-01" db="EMBL/GenBank/DDBJ databases">
        <title>Genome sequences of high lactate-tolerant strain Salinicoccus roseus W12 with industrial interest.</title>
        <authorList>
            <person name="Wang H."/>
            <person name="Yu B."/>
        </authorList>
    </citation>
    <scope>NUCLEOTIDE SEQUENCE [LARGE SCALE GENOMIC DNA]</scope>
    <source>
        <strain evidence="2 4">W12</strain>
    </source>
</reference>
<dbReference type="RefSeq" id="WP_040105147.1">
    <property type="nucleotide sequence ID" value="NZ_JABEVU030000001.1"/>
</dbReference>
<protein>
    <submittedName>
        <fullName evidence="3">Molybdopterin-guanine dinucleotide biosynthesis protein B</fullName>
    </submittedName>
</protein>
<organism evidence="2 4">
    <name type="scientific">Salinicoccus roseus</name>
    <dbReference type="NCBI Taxonomy" id="45670"/>
    <lineage>
        <taxon>Bacteria</taxon>
        <taxon>Bacillati</taxon>
        <taxon>Bacillota</taxon>
        <taxon>Bacilli</taxon>
        <taxon>Bacillales</taxon>
        <taxon>Staphylococcaceae</taxon>
        <taxon>Salinicoccus</taxon>
    </lineage>
</organism>
<gene>
    <name evidence="3" type="primary">mobB</name>
    <name evidence="3" type="ORF">F7P68_0004530</name>
    <name evidence="2" type="ORF">SN16_03215</name>
</gene>
<proteinExistence type="predicted"/>
<reference evidence="3 5" key="4">
    <citation type="submission" date="2022-12" db="EMBL/GenBank/DDBJ databases">
        <title>Genome analysis and biological profiling of marine Salinicoccus roseus MOSEL-ME25.</title>
        <authorList>
            <person name="Mirza F.T."/>
            <person name="Xie Y."/>
            <person name="Shinwari Z.K."/>
        </authorList>
    </citation>
    <scope>NUCLEOTIDE SEQUENCE [LARGE SCALE GENOMIC DNA]</scope>
    <source>
        <strain evidence="3 5">MOSEL-ME25</strain>
    </source>
</reference>
<name>A0A0C2E8R6_9STAP</name>
<evidence type="ECO:0000313" key="5">
    <source>
        <dbReference type="Proteomes" id="UP000527860"/>
    </source>
</evidence>
<dbReference type="Proteomes" id="UP000527860">
    <property type="component" value="Unassembled WGS sequence"/>
</dbReference>
<feature type="domain" description="Molybdopterin-guanine dinucleotide biosynthesis protein B (MobB)" evidence="1">
    <location>
        <begin position="3"/>
        <end position="112"/>
    </location>
</feature>
<reference evidence="3" key="3">
    <citation type="submission" date="2020-04" db="EMBL/GenBank/DDBJ databases">
        <authorList>
            <person name="Tanveer F."/>
            <person name="Xie Y."/>
            <person name="Shinwari Z.K."/>
        </authorList>
    </citation>
    <scope>NUCLEOTIDE SEQUENCE</scope>
    <source>
        <strain evidence="3">MOSEL-ME25</strain>
    </source>
</reference>
<dbReference type="EMBL" id="JABEVU030000001">
    <property type="protein sequence ID" value="MDB0579788.1"/>
    <property type="molecule type" value="Genomic_DNA"/>
</dbReference>
<dbReference type="OrthoDB" id="9786803at2"/>
<dbReference type="NCBIfam" id="TIGR00176">
    <property type="entry name" value="mobB"/>
    <property type="match status" value="1"/>
</dbReference>
<dbReference type="PANTHER" id="PTHR40072:SF1">
    <property type="entry name" value="MOLYBDOPTERIN-GUANINE DINUCLEOTIDE BIOSYNTHESIS ADAPTER PROTEIN"/>
    <property type="match status" value="1"/>
</dbReference>
<accession>A0A0C2E8R6</accession>
<dbReference type="STRING" id="45670.SN16_03215"/>
<evidence type="ECO:0000313" key="3">
    <source>
        <dbReference type="EMBL" id="MDB0579788.1"/>
    </source>
</evidence>
<dbReference type="EMBL" id="JXII01000002">
    <property type="protein sequence ID" value="KIH71687.1"/>
    <property type="molecule type" value="Genomic_DNA"/>
</dbReference>
<dbReference type="AlphaFoldDB" id="A0A0C2E8R6"/>
<reference evidence="5" key="2">
    <citation type="submission" date="2020-04" db="EMBL/GenBank/DDBJ databases">
        <title>Genome analysis and biological profiling of marine Cellulosimicrobium funkei MOSEL-ME6.</title>
        <authorList>
            <person name="Tanveer F."/>
            <person name="Xie Y."/>
            <person name="Shinwari Z.K."/>
        </authorList>
    </citation>
    <scope>NUCLEOTIDE SEQUENCE [LARGE SCALE GENOMIC DNA]</scope>
    <source>
        <strain evidence="5">MOSEL-ME25</strain>
    </source>
</reference>
<sequence>MKVLQVVGFKNTGKTTLIQRMVALLKSKGRRVAVIKHHHLDKGVIDAGTDTGSFLEKGADFTILNTPNMSVRTENVQPSLEAQVMQLAGEVDVLLIEGYKRKEYPKIVLTHSFTDGHTNVDKIGLRNVLKHADMRYDEGNIIQWFEEWSSDDETV</sequence>
<evidence type="ECO:0000313" key="4">
    <source>
        <dbReference type="Proteomes" id="UP000031546"/>
    </source>
</evidence>
<dbReference type="PANTHER" id="PTHR40072">
    <property type="entry name" value="MOLYBDOPTERIN-GUANINE DINUCLEOTIDE BIOSYNTHESIS ADAPTER PROTEIN-RELATED"/>
    <property type="match status" value="1"/>
</dbReference>
<dbReference type="GO" id="GO:0006777">
    <property type="term" value="P:Mo-molybdopterin cofactor biosynthetic process"/>
    <property type="evidence" value="ECO:0007669"/>
    <property type="project" value="InterPro"/>
</dbReference>
<evidence type="ECO:0000313" key="2">
    <source>
        <dbReference type="EMBL" id="KIH71687.1"/>
    </source>
</evidence>
<comment type="caution">
    <text evidence="2">The sequence shown here is derived from an EMBL/GenBank/DDBJ whole genome shotgun (WGS) entry which is preliminary data.</text>
</comment>
<dbReference type="InterPro" id="IPR004435">
    <property type="entry name" value="MobB_dom"/>
</dbReference>
<keyword evidence="5" id="KW-1185">Reference proteome</keyword>